<evidence type="ECO:0000313" key="1">
    <source>
        <dbReference type="EMBL" id="ERT09098.1"/>
    </source>
</evidence>
<proteinExistence type="predicted"/>
<accession>U7QMI9</accession>
<keyword evidence="2" id="KW-1185">Reference proteome</keyword>
<protein>
    <submittedName>
        <fullName evidence="1">Uncharacterized protein</fullName>
    </submittedName>
</protein>
<organism evidence="1 2">
    <name type="scientific">Lyngbya aestuarii BL J</name>
    <dbReference type="NCBI Taxonomy" id="1348334"/>
    <lineage>
        <taxon>Bacteria</taxon>
        <taxon>Bacillati</taxon>
        <taxon>Cyanobacteriota</taxon>
        <taxon>Cyanophyceae</taxon>
        <taxon>Oscillatoriophycideae</taxon>
        <taxon>Oscillatoriales</taxon>
        <taxon>Microcoleaceae</taxon>
        <taxon>Lyngbya</taxon>
    </lineage>
</organism>
<dbReference type="EMBL" id="AUZM01000005">
    <property type="protein sequence ID" value="ERT09098.1"/>
    <property type="molecule type" value="Genomic_DNA"/>
</dbReference>
<comment type="caution">
    <text evidence="1">The sequence shown here is derived from an EMBL/GenBank/DDBJ whole genome shotgun (WGS) entry which is preliminary data.</text>
</comment>
<evidence type="ECO:0000313" key="2">
    <source>
        <dbReference type="Proteomes" id="UP000017127"/>
    </source>
</evidence>
<name>U7QMI9_9CYAN</name>
<dbReference type="AlphaFoldDB" id="U7QMI9"/>
<dbReference type="Proteomes" id="UP000017127">
    <property type="component" value="Unassembled WGS sequence"/>
</dbReference>
<sequence>MRCGSTSRLSANGISVSLDAIAERSHFVDSVTRQRSLRVWDKLAPQQKSGILVCYKEVISFG</sequence>
<gene>
    <name evidence="1" type="ORF">M595_0895</name>
</gene>
<reference evidence="1 2" key="1">
    <citation type="journal article" date="2013" name="Front. Microbiol.">
        <title>Comparative genomic analyses of the cyanobacterium, Lyngbya aestuarii BL J, a powerful hydrogen producer.</title>
        <authorList>
            <person name="Kothari A."/>
            <person name="Vaughn M."/>
            <person name="Garcia-Pichel F."/>
        </authorList>
    </citation>
    <scope>NUCLEOTIDE SEQUENCE [LARGE SCALE GENOMIC DNA]</scope>
    <source>
        <strain evidence="1 2">BL J</strain>
    </source>
</reference>